<dbReference type="Gramene" id="TVU02588">
    <property type="protein sequence ID" value="TVU02588"/>
    <property type="gene ID" value="EJB05_51906"/>
</dbReference>
<feature type="non-terminal residue" evidence="2">
    <location>
        <position position="404"/>
    </location>
</feature>
<proteinExistence type="predicted"/>
<reference evidence="2 3" key="1">
    <citation type="journal article" date="2019" name="Sci. Rep.">
        <title>A high-quality genome of Eragrostis curvula grass provides insights into Poaceae evolution and supports new strategies to enhance forage quality.</title>
        <authorList>
            <person name="Carballo J."/>
            <person name="Santos B.A.C.M."/>
            <person name="Zappacosta D."/>
            <person name="Garbus I."/>
            <person name="Selva J.P."/>
            <person name="Gallo C.A."/>
            <person name="Diaz A."/>
            <person name="Albertini E."/>
            <person name="Caccamo M."/>
            <person name="Echenique V."/>
        </authorList>
    </citation>
    <scope>NUCLEOTIDE SEQUENCE [LARGE SCALE GENOMIC DNA]</scope>
    <source>
        <strain evidence="3">cv. Victoria</strain>
        <tissue evidence="2">Leaf</tissue>
    </source>
</reference>
<dbReference type="SUPFAM" id="SSF81383">
    <property type="entry name" value="F-box domain"/>
    <property type="match status" value="1"/>
</dbReference>
<evidence type="ECO:0000259" key="1">
    <source>
        <dbReference type="Pfam" id="PF23635"/>
    </source>
</evidence>
<sequence length="404" mass="44885">MASSPVPPVPSRIKPTTAALIDDLLEEVFLRIASPTDLARASAACADFRRLITDPAFLRRYRSLHPPLLLGFVRRDGLHCVEAPHLNAAAAAALVRAAGGFSVDYGWCRAGGRWDPCDVRDGRVLLKCLPPDDSSGAVVPDLVVCDPLSRRYQMLPAISEEEHRIKRFEAIFAPCTDAEETSFRVMGMAFCETKMMVFDFSSTSGRWTAAASADWGAPIPNVECQLTWPCFANGCIYFKVHRTTKLVKLDMSTMDFSILNLPDDPSRGNIVIMEAEKGRLGMFCKNRHDNSLNYYTIMQSQSEKASKWHMEKTIPMPTSYKCHIAGEAEGYIFLVGVPQGALALPKVSGVIERVSRIRYTHQEQICIQVCGFFADVAMLVNSFDNKSRRLDKEPALAQAQTLLR</sequence>
<evidence type="ECO:0000313" key="3">
    <source>
        <dbReference type="Proteomes" id="UP000324897"/>
    </source>
</evidence>
<dbReference type="EMBL" id="RWGY01000311">
    <property type="protein sequence ID" value="TVU02588.1"/>
    <property type="molecule type" value="Genomic_DNA"/>
</dbReference>
<gene>
    <name evidence="2" type="ORF">EJB05_51906</name>
</gene>
<keyword evidence="3" id="KW-1185">Reference proteome</keyword>
<dbReference type="PANTHER" id="PTHR31264:SF3">
    <property type="entry name" value="OS07G0554100 PROTEIN"/>
    <property type="match status" value="1"/>
</dbReference>
<feature type="domain" description="F-box protein AT5G49610-like beta-propeller" evidence="1">
    <location>
        <begin position="118"/>
        <end position="314"/>
    </location>
</feature>
<dbReference type="OrthoDB" id="10556549at2759"/>
<name>A0A5J9SUD0_9POAL</name>
<dbReference type="InterPro" id="IPR056594">
    <property type="entry name" value="AT5G49610-like_b-prop"/>
</dbReference>
<dbReference type="InterPro" id="IPR036047">
    <property type="entry name" value="F-box-like_dom_sf"/>
</dbReference>
<comment type="caution">
    <text evidence="2">The sequence shown here is derived from an EMBL/GenBank/DDBJ whole genome shotgun (WGS) entry which is preliminary data.</text>
</comment>
<feature type="non-terminal residue" evidence="2">
    <location>
        <position position="1"/>
    </location>
</feature>
<evidence type="ECO:0000313" key="2">
    <source>
        <dbReference type="EMBL" id="TVU02588.1"/>
    </source>
</evidence>
<organism evidence="2 3">
    <name type="scientific">Eragrostis curvula</name>
    <name type="common">weeping love grass</name>
    <dbReference type="NCBI Taxonomy" id="38414"/>
    <lineage>
        <taxon>Eukaryota</taxon>
        <taxon>Viridiplantae</taxon>
        <taxon>Streptophyta</taxon>
        <taxon>Embryophyta</taxon>
        <taxon>Tracheophyta</taxon>
        <taxon>Spermatophyta</taxon>
        <taxon>Magnoliopsida</taxon>
        <taxon>Liliopsida</taxon>
        <taxon>Poales</taxon>
        <taxon>Poaceae</taxon>
        <taxon>PACMAD clade</taxon>
        <taxon>Chloridoideae</taxon>
        <taxon>Eragrostideae</taxon>
        <taxon>Eragrostidinae</taxon>
        <taxon>Eragrostis</taxon>
    </lineage>
</organism>
<dbReference type="PANTHER" id="PTHR31264">
    <property type="entry name" value="OS07G0554500 PROTEIN-RELATED"/>
    <property type="match status" value="1"/>
</dbReference>
<accession>A0A5J9SUD0</accession>
<protein>
    <recommendedName>
        <fullName evidence="1">F-box protein AT5G49610-like beta-propeller domain-containing protein</fullName>
    </recommendedName>
</protein>
<dbReference type="Proteomes" id="UP000324897">
    <property type="component" value="Unassembled WGS sequence"/>
</dbReference>
<dbReference type="AlphaFoldDB" id="A0A5J9SUD0"/>
<dbReference type="Pfam" id="PF23635">
    <property type="entry name" value="Beta-prop_AT5G49610-like"/>
    <property type="match status" value="1"/>
</dbReference>